<comment type="subunit">
    <text evidence="5 10">Heterodimer of LeuC and LeuD.</text>
</comment>
<dbReference type="InterPro" id="IPR000573">
    <property type="entry name" value="AconitaseA/IPMdHydase_ssu_swvl"/>
</dbReference>
<dbReference type="Pfam" id="PF00694">
    <property type="entry name" value="Aconitase_C"/>
    <property type="match status" value="1"/>
</dbReference>
<evidence type="ECO:0000313" key="12">
    <source>
        <dbReference type="EMBL" id="MFB5188903.1"/>
    </source>
</evidence>
<dbReference type="CDD" id="cd01577">
    <property type="entry name" value="IPMI_Swivel"/>
    <property type="match status" value="1"/>
</dbReference>
<dbReference type="HAMAP" id="MF_01031">
    <property type="entry name" value="LeuD_type1"/>
    <property type="match status" value="1"/>
</dbReference>
<protein>
    <recommendedName>
        <fullName evidence="10">3-isopropylmalate dehydratase small subunit</fullName>
        <ecNumber evidence="10">4.2.1.33</ecNumber>
    </recommendedName>
    <alternativeName>
        <fullName evidence="10">Alpha-IPM isomerase</fullName>
        <shortName evidence="10">IPMI</shortName>
    </alternativeName>
    <alternativeName>
        <fullName evidence="10">Isopropylmalate isomerase</fullName>
    </alternativeName>
</protein>
<dbReference type="NCBIfam" id="NF002458">
    <property type="entry name" value="PRK01641.1"/>
    <property type="match status" value="1"/>
</dbReference>
<evidence type="ECO:0000256" key="5">
    <source>
        <dbReference type="ARBA" id="ARBA00011271"/>
    </source>
</evidence>
<comment type="similarity">
    <text evidence="4 10">Belongs to the LeuD family. LeuD type 1 subfamily.</text>
</comment>
<organism evidence="12 13">
    <name type="scientific">Alicyclobacillus fastidiosus</name>
    <dbReference type="NCBI Taxonomy" id="392011"/>
    <lineage>
        <taxon>Bacteria</taxon>
        <taxon>Bacillati</taxon>
        <taxon>Bacillota</taxon>
        <taxon>Bacilli</taxon>
        <taxon>Bacillales</taxon>
        <taxon>Alicyclobacillaceae</taxon>
        <taxon>Alicyclobacillus</taxon>
    </lineage>
</organism>
<comment type="caution">
    <text evidence="12">The sequence shown here is derived from an EMBL/GenBank/DDBJ whole genome shotgun (WGS) entry which is preliminary data.</text>
</comment>
<evidence type="ECO:0000256" key="8">
    <source>
        <dbReference type="ARBA" id="ARBA00023239"/>
    </source>
</evidence>
<keyword evidence="8 10" id="KW-0456">Lyase</keyword>
<keyword evidence="13" id="KW-1185">Reference proteome</keyword>
<proteinExistence type="inferred from homology"/>
<dbReference type="InterPro" id="IPR033940">
    <property type="entry name" value="IPMI_Swivel"/>
</dbReference>
<name>A0ABV5A9D4_9BACL</name>
<dbReference type="EMBL" id="JBDXSU010000001">
    <property type="protein sequence ID" value="MFB5188903.1"/>
    <property type="molecule type" value="Genomic_DNA"/>
</dbReference>
<dbReference type="InterPro" id="IPR015928">
    <property type="entry name" value="Aconitase/3IPM_dehydase_swvl"/>
</dbReference>
<dbReference type="PANTHER" id="PTHR43345:SF5">
    <property type="entry name" value="3-ISOPROPYLMALATE DEHYDRATASE SMALL SUBUNIT"/>
    <property type="match status" value="1"/>
</dbReference>
<sequence length="201" mass="22604">MEPLVKHEGKVVVLSRVNVDTDQIIPKQFLKRIERDGFGEFLFYDWRYQGAGEPNPDFELNAERAQGASVLLADANFGCGSSREHAVWALRDYGIGIVIAPSFADIFFNNCFKNGVLPVVIPQDVRDDLAASHDRGEWDRATVDLAGQVIVTDHGVTVSFDIDPHKKHMLLNGLDDIGLTLQLQEEIVAYEDKRQVYQLTY</sequence>
<comment type="pathway">
    <text evidence="3 10">Amino-acid biosynthesis; L-leucine biosynthesis; L-leucine from 3-methyl-2-oxobutanoate: step 2/4.</text>
</comment>
<keyword evidence="9 10" id="KW-0100">Branched-chain amino acid biosynthesis</keyword>
<dbReference type="RefSeq" id="WP_275475730.1">
    <property type="nucleotide sequence ID" value="NZ_CP162940.1"/>
</dbReference>
<dbReference type="EC" id="4.2.1.33" evidence="10"/>
<evidence type="ECO:0000256" key="1">
    <source>
        <dbReference type="ARBA" id="ARBA00000491"/>
    </source>
</evidence>
<dbReference type="PANTHER" id="PTHR43345">
    <property type="entry name" value="3-ISOPROPYLMALATE DEHYDRATASE SMALL SUBUNIT 2-RELATED-RELATED"/>
    <property type="match status" value="1"/>
</dbReference>
<evidence type="ECO:0000259" key="11">
    <source>
        <dbReference type="Pfam" id="PF00694"/>
    </source>
</evidence>
<keyword evidence="7 10" id="KW-0028">Amino-acid biosynthesis</keyword>
<comment type="function">
    <text evidence="2 10">Catalyzes the isomerization between 2-isopropylmalate and 3-isopropylmalate, via the formation of 2-isopropylmaleate.</text>
</comment>
<dbReference type="Gene3D" id="3.20.19.10">
    <property type="entry name" value="Aconitase, domain 4"/>
    <property type="match status" value="1"/>
</dbReference>
<dbReference type="InterPro" id="IPR004431">
    <property type="entry name" value="3-IsopropMal_deHydase_ssu"/>
</dbReference>
<dbReference type="GO" id="GO:0003861">
    <property type="term" value="F:3-isopropylmalate dehydratase activity"/>
    <property type="evidence" value="ECO:0007669"/>
    <property type="project" value="UniProtKB-EC"/>
</dbReference>
<dbReference type="InterPro" id="IPR050075">
    <property type="entry name" value="LeuD"/>
</dbReference>
<dbReference type="NCBIfam" id="TIGR00171">
    <property type="entry name" value="leuD"/>
    <property type="match status" value="1"/>
</dbReference>
<evidence type="ECO:0000256" key="9">
    <source>
        <dbReference type="ARBA" id="ARBA00023304"/>
    </source>
</evidence>
<reference evidence="12 13" key="1">
    <citation type="journal article" date="2024" name="Int. J. Mol. Sci.">
        <title>Exploration of Alicyclobacillus spp. Genome in Search of Antibiotic Resistance.</title>
        <authorList>
            <person name="Bucka-Kolendo J."/>
            <person name="Kiousi D.E."/>
            <person name="Dekowska A."/>
            <person name="Mikolajczuk-Szczyrba A."/>
            <person name="Karadedos D.M."/>
            <person name="Michael P."/>
            <person name="Galanis A."/>
            <person name="Sokolowska B."/>
        </authorList>
    </citation>
    <scope>NUCLEOTIDE SEQUENCE [LARGE SCALE GENOMIC DNA]</scope>
    <source>
        <strain evidence="12 13">KKP 3000</strain>
    </source>
</reference>
<dbReference type="Proteomes" id="UP001579974">
    <property type="component" value="Unassembled WGS sequence"/>
</dbReference>
<gene>
    <name evidence="10 12" type="primary">leuD</name>
    <name evidence="12" type="ORF">KKP3000_001338</name>
</gene>
<evidence type="ECO:0000256" key="2">
    <source>
        <dbReference type="ARBA" id="ARBA00002695"/>
    </source>
</evidence>
<evidence type="ECO:0000313" key="13">
    <source>
        <dbReference type="Proteomes" id="UP001579974"/>
    </source>
</evidence>
<evidence type="ECO:0000256" key="3">
    <source>
        <dbReference type="ARBA" id="ARBA00004729"/>
    </source>
</evidence>
<evidence type="ECO:0000256" key="6">
    <source>
        <dbReference type="ARBA" id="ARBA00022430"/>
    </source>
</evidence>
<accession>A0ABV5A9D4</accession>
<evidence type="ECO:0000256" key="4">
    <source>
        <dbReference type="ARBA" id="ARBA00009845"/>
    </source>
</evidence>
<evidence type="ECO:0000256" key="10">
    <source>
        <dbReference type="HAMAP-Rule" id="MF_01031"/>
    </source>
</evidence>
<evidence type="ECO:0000256" key="7">
    <source>
        <dbReference type="ARBA" id="ARBA00022605"/>
    </source>
</evidence>
<comment type="catalytic activity">
    <reaction evidence="1 10">
        <text>(2R,3S)-3-isopropylmalate = (2S)-2-isopropylmalate</text>
        <dbReference type="Rhea" id="RHEA:32287"/>
        <dbReference type="ChEBI" id="CHEBI:1178"/>
        <dbReference type="ChEBI" id="CHEBI:35121"/>
        <dbReference type="EC" id="4.2.1.33"/>
    </reaction>
</comment>
<dbReference type="SUPFAM" id="SSF52016">
    <property type="entry name" value="LeuD/IlvD-like"/>
    <property type="match status" value="1"/>
</dbReference>
<feature type="domain" description="Aconitase A/isopropylmalate dehydratase small subunit swivel" evidence="11">
    <location>
        <begin position="1"/>
        <end position="123"/>
    </location>
</feature>
<keyword evidence="6 10" id="KW-0432">Leucine biosynthesis</keyword>